<dbReference type="EMBL" id="CM055096">
    <property type="protein sequence ID" value="KAJ7555765.1"/>
    <property type="molecule type" value="Genomic_DNA"/>
</dbReference>
<gene>
    <name evidence="1" type="ORF">O6H91_05G054100</name>
</gene>
<name>A0ACC2DND9_DIPCM</name>
<protein>
    <submittedName>
        <fullName evidence="1">Uncharacterized protein</fullName>
    </submittedName>
</protein>
<dbReference type="Proteomes" id="UP001162992">
    <property type="component" value="Chromosome 5"/>
</dbReference>
<proteinExistence type="predicted"/>
<keyword evidence="2" id="KW-1185">Reference proteome</keyword>
<accession>A0ACC2DND9</accession>
<comment type="caution">
    <text evidence="1">The sequence shown here is derived from an EMBL/GenBank/DDBJ whole genome shotgun (WGS) entry which is preliminary data.</text>
</comment>
<organism evidence="1 2">
    <name type="scientific">Diphasiastrum complanatum</name>
    <name type="common">Issler's clubmoss</name>
    <name type="synonym">Lycopodium complanatum</name>
    <dbReference type="NCBI Taxonomy" id="34168"/>
    <lineage>
        <taxon>Eukaryota</taxon>
        <taxon>Viridiplantae</taxon>
        <taxon>Streptophyta</taxon>
        <taxon>Embryophyta</taxon>
        <taxon>Tracheophyta</taxon>
        <taxon>Lycopodiopsida</taxon>
        <taxon>Lycopodiales</taxon>
        <taxon>Lycopodiaceae</taxon>
        <taxon>Lycopodioideae</taxon>
        <taxon>Diphasiastrum</taxon>
    </lineage>
</organism>
<evidence type="ECO:0000313" key="1">
    <source>
        <dbReference type="EMBL" id="KAJ7555765.1"/>
    </source>
</evidence>
<evidence type="ECO:0000313" key="2">
    <source>
        <dbReference type="Proteomes" id="UP001162992"/>
    </source>
</evidence>
<sequence length="227" mass="24383">MTVVHLFRRYKRWNPVHPTYGAFWGLGVGLGCGVGWGPGFGPEVIGYVGAGCGTGFSVGVTFVGVGIGLPASGMTNLPMNAMSHASNGIFNFTTQHAVPAVENAAKQGWEAVSLHASGFGQKFQQLVFQSYDGFKAVDPLSWSRISVFAADAAIHSWQSVSEYASALKQTIQKKGALQVKWLDHIQSKHTKGCSGSDASLSRSLLRVNKCYQKPSHSVAALQLYRTF</sequence>
<reference evidence="2" key="1">
    <citation type="journal article" date="2024" name="Proc. Natl. Acad. Sci. U.S.A.">
        <title>Extraordinary preservation of gene collinearity over three hundred million years revealed in homosporous lycophytes.</title>
        <authorList>
            <person name="Li C."/>
            <person name="Wickell D."/>
            <person name="Kuo L.Y."/>
            <person name="Chen X."/>
            <person name="Nie B."/>
            <person name="Liao X."/>
            <person name="Peng D."/>
            <person name="Ji J."/>
            <person name="Jenkins J."/>
            <person name="Williams M."/>
            <person name="Shu S."/>
            <person name="Plott C."/>
            <person name="Barry K."/>
            <person name="Rajasekar S."/>
            <person name="Grimwood J."/>
            <person name="Han X."/>
            <person name="Sun S."/>
            <person name="Hou Z."/>
            <person name="He W."/>
            <person name="Dai G."/>
            <person name="Sun C."/>
            <person name="Schmutz J."/>
            <person name="Leebens-Mack J.H."/>
            <person name="Li F.W."/>
            <person name="Wang L."/>
        </authorList>
    </citation>
    <scope>NUCLEOTIDE SEQUENCE [LARGE SCALE GENOMIC DNA]</scope>
    <source>
        <strain evidence="2">cv. PW_Plant_1</strain>
    </source>
</reference>